<dbReference type="SUPFAM" id="SSF89550">
    <property type="entry name" value="PHP domain-like"/>
    <property type="match status" value="1"/>
</dbReference>
<dbReference type="Gene3D" id="1.10.150.650">
    <property type="match status" value="1"/>
</dbReference>
<dbReference type="KEGG" id="dru:Desru_1949"/>
<feature type="domain" description="Polymerase/histidinol phosphatase N-terminal" evidence="1">
    <location>
        <begin position="1"/>
        <end position="64"/>
    </location>
</feature>
<dbReference type="Pfam" id="PF02811">
    <property type="entry name" value="PHP"/>
    <property type="match status" value="1"/>
</dbReference>
<dbReference type="InterPro" id="IPR016195">
    <property type="entry name" value="Pol/histidinol_Pase-like"/>
</dbReference>
<dbReference type="eggNOG" id="COG0613">
    <property type="taxonomic scope" value="Bacteria"/>
</dbReference>
<sequence>MHIHTTASDGSDTPAEVVQKALEAGLRAIAISDHDTLSGVKLAQQAAEGHGLEVLSGVEVNTYYEGREIHILGYLIDPNHPYFNDQLKKLQGDRLERVQQMIKKLKTFKINILLNRVLEIASGASVGRPHLAQAMVEKGYVTTRQEAFNLYIGAGKKAFIPRENLSPKDAIQLILQCRGVPVLAHPGLSKVENLLPELVSCGLKGLEVWHVSHPRLLEEHYHKVAQKYRLIATGGSDYHGTGHDVCNRLGAICAPYESVLQLKELAGK</sequence>
<dbReference type="InterPro" id="IPR003141">
    <property type="entry name" value="Pol/His_phosphatase_N"/>
</dbReference>
<dbReference type="STRING" id="696281.Desru_1949"/>
<dbReference type="AlphaFoldDB" id="F6DUR8"/>
<accession>F6DUR8</accession>
<dbReference type="PANTHER" id="PTHR42924:SF3">
    <property type="entry name" value="POLYMERASE_HISTIDINOL PHOSPHATASE N-TERMINAL DOMAIN-CONTAINING PROTEIN"/>
    <property type="match status" value="1"/>
</dbReference>
<dbReference type="PANTHER" id="PTHR42924">
    <property type="entry name" value="EXONUCLEASE"/>
    <property type="match status" value="1"/>
</dbReference>
<name>F6DUR8_DESRL</name>
<proteinExistence type="predicted"/>
<dbReference type="SMART" id="SM00481">
    <property type="entry name" value="POLIIIAc"/>
    <property type="match status" value="1"/>
</dbReference>
<reference evidence="2 3" key="2">
    <citation type="journal article" date="2012" name="Stand. Genomic Sci.">
        <title>Complete genome sequence of the sulfate-reducing firmicute Desulfotomaculum ruminis type strain (DL(T)).</title>
        <authorList>
            <person name="Spring S."/>
            <person name="Visser M."/>
            <person name="Lu M."/>
            <person name="Copeland A."/>
            <person name="Lapidus A."/>
            <person name="Lucas S."/>
            <person name="Cheng J.F."/>
            <person name="Han C."/>
            <person name="Tapia R."/>
            <person name="Goodwin L.A."/>
            <person name="Pitluck S."/>
            <person name="Ivanova N."/>
            <person name="Land M."/>
            <person name="Hauser L."/>
            <person name="Larimer F."/>
            <person name="Rohde M."/>
            <person name="Goker M."/>
            <person name="Detter J.C."/>
            <person name="Kyrpides N.C."/>
            <person name="Woyke T."/>
            <person name="Schaap P.J."/>
            <person name="Plugge C.M."/>
            <person name="Muyzer G."/>
            <person name="Kuever J."/>
            <person name="Pereira I.A."/>
            <person name="Parshina S.N."/>
            <person name="Bernier-Latmani R."/>
            <person name="Stams A.J."/>
            <person name="Klenk H.P."/>
        </authorList>
    </citation>
    <scope>NUCLEOTIDE SEQUENCE [LARGE SCALE GENOMIC DNA]</scope>
    <source>
        <strain evidence="3">ATCC 23193 / DSM 2154 / NCIB 8452 / DL</strain>
    </source>
</reference>
<keyword evidence="3" id="KW-1185">Reference proteome</keyword>
<dbReference type="GO" id="GO:0035312">
    <property type="term" value="F:5'-3' DNA exonuclease activity"/>
    <property type="evidence" value="ECO:0007669"/>
    <property type="project" value="TreeGrafter"/>
</dbReference>
<evidence type="ECO:0000313" key="2">
    <source>
        <dbReference type="EMBL" id="AEG60206.1"/>
    </source>
</evidence>
<dbReference type="Proteomes" id="UP000009234">
    <property type="component" value="Chromosome"/>
</dbReference>
<protein>
    <submittedName>
        <fullName evidence="2">PHP domain protein</fullName>
    </submittedName>
</protein>
<reference evidence="3" key="1">
    <citation type="submission" date="2011-05" db="EMBL/GenBank/DDBJ databases">
        <title>Complete sequence of Desulfotomaculum ruminis DSM 2154.</title>
        <authorList>
            <person name="Lucas S."/>
            <person name="Copeland A."/>
            <person name="Lapidus A."/>
            <person name="Cheng J.-F."/>
            <person name="Goodwin L."/>
            <person name="Pitluck S."/>
            <person name="Lu M."/>
            <person name="Detter J.C."/>
            <person name="Han C."/>
            <person name="Tapia R."/>
            <person name="Land M."/>
            <person name="Hauser L."/>
            <person name="Kyrpides N."/>
            <person name="Ivanova N."/>
            <person name="Mikhailova N."/>
            <person name="Pagani I."/>
            <person name="Stams A.J.M."/>
            <person name="Plugge C.M."/>
            <person name="Muyzer G."/>
            <person name="Kuever J."/>
            <person name="Parshina S.N."/>
            <person name="Ivanova A.E."/>
            <person name="Nazina T.N."/>
            <person name="Brambilla E."/>
            <person name="Spring S."/>
            <person name="Klenk H.-P."/>
            <person name="Woyke T."/>
        </authorList>
    </citation>
    <scope>NUCLEOTIDE SEQUENCE [LARGE SCALE GENOMIC DNA]</scope>
    <source>
        <strain evidence="3">ATCC 23193 / DSM 2154 / NCIB 8452 / DL</strain>
    </source>
</reference>
<dbReference type="CDD" id="cd07438">
    <property type="entry name" value="PHP_HisPPase_AMP"/>
    <property type="match status" value="1"/>
</dbReference>
<dbReference type="HOGENOM" id="CLU_067347_1_0_9"/>
<dbReference type="Gene3D" id="3.20.20.140">
    <property type="entry name" value="Metal-dependent hydrolases"/>
    <property type="match status" value="1"/>
</dbReference>
<organism evidence="2 3">
    <name type="scientific">Desulforamulus ruminis (strain ATCC 23193 / DSM 2154 / NCIMB 8452 / DL)</name>
    <name type="common">Desulfotomaculum ruminis</name>
    <dbReference type="NCBI Taxonomy" id="696281"/>
    <lineage>
        <taxon>Bacteria</taxon>
        <taxon>Bacillati</taxon>
        <taxon>Bacillota</taxon>
        <taxon>Clostridia</taxon>
        <taxon>Eubacteriales</taxon>
        <taxon>Peptococcaceae</taxon>
        <taxon>Desulforamulus</taxon>
    </lineage>
</organism>
<gene>
    <name evidence="2" type="ordered locus">Desru_1949</name>
</gene>
<evidence type="ECO:0000259" key="1">
    <source>
        <dbReference type="SMART" id="SM00481"/>
    </source>
</evidence>
<dbReference type="InterPro" id="IPR004013">
    <property type="entry name" value="PHP_dom"/>
</dbReference>
<evidence type="ECO:0000313" key="3">
    <source>
        <dbReference type="Proteomes" id="UP000009234"/>
    </source>
</evidence>
<dbReference type="GO" id="GO:0004534">
    <property type="term" value="F:5'-3' RNA exonuclease activity"/>
    <property type="evidence" value="ECO:0007669"/>
    <property type="project" value="TreeGrafter"/>
</dbReference>
<dbReference type="InterPro" id="IPR052018">
    <property type="entry name" value="PHP_domain"/>
</dbReference>
<dbReference type="EMBL" id="CP002780">
    <property type="protein sequence ID" value="AEG60206.1"/>
    <property type="molecule type" value="Genomic_DNA"/>
</dbReference>